<dbReference type="InterPro" id="IPR036388">
    <property type="entry name" value="WH-like_DNA-bd_sf"/>
</dbReference>
<evidence type="ECO:0000313" key="2">
    <source>
        <dbReference type="EMBL" id="GAA0612654.1"/>
    </source>
</evidence>
<organism evidence="2 3">
    <name type="scientific">Streptomyces crystallinus</name>
    <dbReference type="NCBI Taxonomy" id="68191"/>
    <lineage>
        <taxon>Bacteria</taxon>
        <taxon>Bacillati</taxon>
        <taxon>Actinomycetota</taxon>
        <taxon>Actinomycetes</taxon>
        <taxon>Kitasatosporales</taxon>
        <taxon>Streptomycetaceae</taxon>
        <taxon>Streptomyces</taxon>
    </lineage>
</organism>
<dbReference type="RefSeq" id="WP_344076464.1">
    <property type="nucleotide sequence ID" value="NZ_BAAACA010000034.1"/>
</dbReference>
<keyword evidence="3" id="KW-1185">Reference proteome</keyword>
<name>A0ABN1GJ56_9ACTN</name>
<feature type="compositionally biased region" description="Basic and acidic residues" evidence="1">
    <location>
        <begin position="130"/>
        <end position="139"/>
    </location>
</feature>
<dbReference type="EMBL" id="BAAACA010000034">
    <property type="protein sequence ID" value="GAA0612654.1"/>
    <property type="molecule type" value="Genomic_DNA"/>
</dbReference>
<dbReference type="Gene3D" id="1.10.10.10">
    <property type="entry name" value="Winged helix-like DNA-binding domain superfamily/Winged helix DNA-binding domain"/>
    <property type="match status" value="1"/>
</dbReference>
<proteinExistence type="predicted"/>
<evidence type="ECO:0000256" key="1">
    <source>
        <dbReference type="SAM" id="MobiDB-lite"/>
    </source>
</evidence>
<dbReference type="Proteomes" id="UP001500668">
    <property type="component" value="Unassembled WGS sequence"/>
</dbReference>
<reference evidence="2 3" key="1">
    <citation type="journal article" date="2019" name="Int. J. Syst. Evol. Microbiol.">
        <title>The Global Catalogue of Microorganisms (GCM) 10K type strain sequencing project: providing services to taxonomists for standard genome sequencing and annotation.</title>
        <authorList>
            <consortium name="The Broad Institute Genomics Platform"/>
            <consortium name="The Broad Institute Genome Sequencing Center for Infectious Disease"/>
            <person name="Wu L."/>
            <person name="Ma J."/>
        </authorList>
    </citation>
    <scope>NUCLEOTIDE SEQUENCE [LARGE SCALE GENOMIC DNA]</scope>
    <source>
        <strain evidence="2 3">JCM 5067</strain>
    </source>
</reference>
<feature type="region of interest" description="Disordered" evidence="1">
    <location>
        <begin position="130"/>
        <end position="153"/>
    </location>
</feature>
<gene>
    <name evidence="2" type="ORF">GCM10010394_48120</name>
</gene>
<comment type="caution">
    <text evidence="2">The sequence shown here is derived from an EMBL/GenBank/DDBJ whole genome shotgun (WGS) entry which is preliminary data.</text>
</comment>
<evidence type="ECO:0000313" key="3">
    <source>
        <dbReference type="Proteomes" id="UP001500668"/>
    </source>
</evidence>
<protein>
    <submittedName>
        <fullName evidence="2">LuxR C-terminal-related transcriptional regulator</fullName>
    </submittedName>
</protein>
<sequence length="347" mass="38828">MDKRENEASARLSQRAYDLYLMMRRNASLQVDEAEFGPELAELQRYGLTVPNDLRPGRPKMALEAGTAYREQVDAGLDELEALACRLRELRQVLDTLPDPHDGIVGGLRVLSSKDEANRLLREAEAKEQREVLTAHPLDRPQSATKARKPKEEANLRAGIGIRTIYPVSARARPGESEWAETVIANGGEVRLSSRRFPRMVIYSHLAVVPDYTRLGPTGEPARDRAVALLHPALVAYARQIFEGEWAEAIPWAVVPLPEPVPEAVRITGIQRSIIKMRVNEWTYDQIARALSINERTARRHIGALGQLLGVKGELATVAAWTRFEMARERIATPEGLPMGKPNFNDR</sequence>
<dbReference type="InterPro" id="IPR016032">
    <property type="entry name" value="Sig_transdc_resp-reg_C-effctor"/>
</dbReference>
<dbReference type="SUPFAM" id="SSF46894">
    <property type="entry name" value="C-terminal effector domain of the bipartite response regulators"/>
    <property type="match status" value="1"/>
</dbReference>
<accession>A0ABN1GJ56</accession>